<reference evidence="3" key="1">
    <citation type="submission" date="2018-11" db="EMBL/GenBank/DDBJ databases">
        <authorList>
            <consortium name="Genoscope - CEA"/>
            <person name="William W."/>
        </authorList>
    </citation>
    <scope>NUCLEOTIDE SEQUENCE</scope>
</reference>
<sequence length="38" mass="3958">MANLVSGVLLKHTNTDVKIAGEHMSSLLKVVSIVPALA</sequence>
<evidence type="ECO:0000259" key="1">
    <source>
        <dbReference type="Pfam" id="PF06075"/>
    </source>
</evidence>
<dbReference type="Proteomes" id="UP000694005">
    <property type="component" value="Chromosome A01"/>
</dbReference>
<dbReference type="InterPro" id="IPR048297">
    <property type="entry name" value="DUF936_dom_pln"/>
</dbReference>
<dbReference type="PANTHER" id="PTHR31928:SF4">
    <property type="entry name" value="OS08G0541500 PROTEIN"/>
    <property type="match status" value="1"/>
</dbReference>
<organism evidence="3">
    <name type="scientific">Brassica campestris</name>
    <name type="common">Field mustard</name>
    <dbReference type="NCBI Taxonomy" id="3711"/>
    <lineage>
        <taxon>Eukaryota</taxon>
        <taxon>Viridiplantae</taxon>
        <taxon>Streptophyta</taxon>
        <taxon>Embryophyta</taxon>
        <taxon>Tracheophyta</taxon>
        <taxon>Spermatophyta</taxon>
        <taxon>Magnoliopsida</taxon>
        <taxon>eudicotyledons</taxon>
        <taxon>Gunneridae</taxon>
        <taxon>Pentapetalae</taxon>
        <taxon>rosids</taxon>
        <taxon>malvids</taxon>
        <taxon>Brassicales</taxon>
        <taxon>Brassicaceae</taxon>
        <taxon>Brassiceae</taxon>
        <taxon>Brassica</taxon>
    </lineage>
</organism>
<dbReference type="Pfam" id="PF06075">
    <property type="entry name" value="DUF936"/>
    <property type="match status" value="1"/>
</dbReference>
<dbReference type="PANTHER" id="PTHR31928">
    <property type="entry name" value="EXPRESSED PROTEIN"/>
    <property type="match status" value="1"/>
</dbReference>
<dbReference type="EMBL" id="LR031571">
    <property type="protein sequence ID" value="VDC76034.1"/>
    <property type="molecule type" value="Genomic_DNA"/>
</dbReference>
<name>A0A3P5ZKE6_BRACM</name>
<proteinExistence type="predicted"/>
<dbReference type="Gramene" id="A01p27230.2_BraZ1">
    <property type="protein sequence ID" value="A01p27230.2_BraZ1.CDS.1"/>
    <property type="gene ID" value="A01g27230.2_BraZ1"/>
</dbReference>
<gene>
    <name evidence="3" type="ORF">BRAA01T02536Z</name>
    <name evidence="2" type="ORF">BRAPAZ1V2_A01P27230.2</name>
</gene>
<feature type="domain" description="DUF936" evidence="1">
    <location>
        <begin position="6"/>
        <end position="37"/>
    </location>
</feature>
<evidence type="ECO:0000313" key="2">
    <source>
        <dbReference type="EMBL" id="CAG7888647.1"/>
    </source>
</evidence>
<accession>A0A3P5ZKE6</accession>
<dbReference type="EMBL" id="LS974617">
    <property type="protein sequence ID" value="CAG7888647.1"/>
    <property type="molecule type" value="Genomic_DNA"/>
</dbReference>
<dbReference type="AlphaFoldDB" id="A0A3P5ZKE6"/>
<protein>
    <recommendedName>
        <fullName evidence="1">DUF936 domain-containing protein</fullName>
    </recommendedName>
</protein>
<evidence type="ECO:0000313" key="3">
    <source>
        <dbReference type="EMBL" id="VDC76034.1"/>
    </source>
</evidence>
<dbReference type="InterPro" id="IPR010341">
    <property type="entry name" value="DUF936_pln"/>
</dbReference>